<feature type="domain" description="Fido" evidence="1">
    <location>
        <begin position="107"/>
        <end position="240"/>
    </location>
</feature>
<dbReference type="InterPro" id="IPR003812">
    <property type="entry name" value="Fido"/>
</dbReference>
<accession>A0A8J3TIB7</accession>
<reference evidence="2" key="1">
    <citation type="submission" date="2021-01" db="EMBL/GenBank/DDBJ databases">
        <title>Whole genome shotgun sequence of Planosporangium mesophilum NBRC 109066.</title>
        <authorList>
            <person name="Komaki H."/>
            <person name="Tamura T."/>
        </authorList>
    </citation>
    <scope>NUCLEOTIDE SEQUENCE</scope>
    <source>
        <strain evidence="2">NBRC 109066</strain>
    </source>
</reference>
<evidence type="ECO:0000313" key="3">
    <source>
        <dbReference type="Proteomes" id="UP000599074"/>
    </source>
</evidence>
<dbReference type="AlphaFoldDB" id="A0A8J3TIB7"/>
<organism evidence="2 3">
    <name type="scientific">Planosporangium mesophilum</name>
    <dbReference type="NCBI Taxonomy" id="689768"/>
    <lineage>
        <taxon>Bacteria</taxon>
        <taxon>Bacillati</taxon>
        <taxon>Actinomycetota</taxon>
        <taxon>Actinomycetes</taxon>
        <taxon>Micromonosporales</taxon>
        <taxon>Micromonosporaceae</taxon>
        <taxon>Planosporangium</taxon>
    </lineage>
</organism>
<dbReference type="Proteomes" id="UP000599074">
    <property type="component" value="Unassembled WGS sequence"/>
</dbReference>
<sequence length="261" mass="26501">MAPAGSAIIACVTNPLAPLLDLADVAPALDSARQAADAAMRHRALRRSGGQVAAEAGLRAAVASAALDGHGYELEQVRSGLVTDPVLQGALRVSTALDGLTATWLRSPRQVLARLHVLAARGSVEEGELGRPVADPAIAARLDALSELIAGAGANRDAGVPALLQAAVVHGELLALRAFAGPNGVVARAAGRLTLIAAGLDPRGLLAVDVGHHRREPEYMGAAGAFATGTPDGLRSWLRHYASAVEVAAAELSDICDTVSG</sequence>
<dbReference type="EMBL" id="BOON01000072">
    <property type="protein sequence ID" value="GII26282.1"/>
    <property type="molecule type" value="Genomic_DNA"/>
</dbReference>
<comment type="caution">
    <text evidence="2">The sequence shown here is derived from an EMBL/GenBank/DDBJ whole genome shotgun (WGS) entry which is preliminary data.</text>
</comment>
<evidence type="ECO:0000313" key="2">
    <source>
        <dbReference type="EMBL" id="GII26282.1"/>
    </source>
</evidence>
<proteinExistence type="predicted"/>
<protein>
    <recommendedName>
        <fullName evidence="1">Fido domain-containing protein</fullName>
    </recommendedName>
</protein>
<gene>
    <name evidence="2" type="ORF">Pme01_58790</name>
</gene>
<evidence type="ECO:0000259" key="1">
    <source>
        <dbReference type="PROSITE" id="PS51459"/>
    </source>
</evidence>
<dbReference type="Gene3D" id="1.10.3290.10">
    <property type="entry name" value="Fido-like domain"/>
    <property type="match status" value="1"/>
</dbReference>
<dbReference type="InterPro" id="IPR036597">
    <property type="entry name" value="Fido-like_dom_sf"/>
</dbReference>
<dbReference type="PROSITE" id="PS51459">
    <property type="entry name" value="FIDO"/>
    <property type="match status" value="1"/>
</dbReference>
<name>A0A8J3TIB7_9ACTN</name>
<keyword evidence="3" id="KW-1185">Reference proteome</keyword>